<accession>A0A816SLA9</accession>
<evidence type="ECO:0000313" key="3">
    <source>
        <dbReference type="Proteomes" id="UP000663824"/>
    </source>
</evidence>
<dbReference type="AlphaFoldDB" id="A0A816SLA9"/>
<gene>
    <name evidence="1" type="ORF">MBJ925_LOCUS19376</name>
    <name evidence="2" type="ORF">SMN809_LOCUS40652</name>
</gene>
<sequence length="80" mass="9017">MFRYQLQISTGGLIICFMIDFQHQAHAKPVENLIEVTPSTTTAAARPKETTLVNPSLPSYYYMGPLLMPFPISDQFLQPV</sequence>
<organism evidence="1 3">
    <name type="scientific">Rotaria magnacalcarata</name>
    <dbReference type="NCBI Taxonomy" id="392030"/>
    <lineage>
        <taxon>Eukaryota</taxon>
        <taxon>Metazoa</taxon>
        <taxon>Spiralia</taxon>
        <taxon>Gnathifera</taxon>
        <taxon>Rotifera</taxon>
        <taxon>Eurotatoria</taxon>
        <taxon>Bdelloidea</taxon>
        <taxon>Philodinida</taxon>
        <taxon>Philodinidae</taxon>
        <taxon>Rotaria</taxon>
    </lineage>
</organism>
<dbReference type="EMBL" id="CAJOBI010112619">
    <property type="protein sequence ID" value="CAF4640157.1"/>
    <property type="molecule type" value="Genomic_DNA"/>
</dbReference>
<dbReference type="Proteomes" id="UP000676336">
    <property type="component" value="Unassembled WGS sequence"/>
</dbReference>
<dbReference type="EMBL" id="CAJNRE010009760">
    <property type="protein sequence ID" value="CAF2085071.1"/>
    <property type="molecule type" value="Genomic_DNA"/>
</dbReference>
<reference evidence="1" key="1">
    <citation type="submission" date="2021-02" db="EMBL/GenBank/DDBJ databases">
        <authorList>
            <person name="Nowell W R."/>
        </authorList>
    </citation>
    <scope>NUCLEOTIDE SEQUENCE</scope>
</reference>
<comment type="caution">
    <text evidence="1">The sequence shown here is derived from an EMBL/GenBank/DDBJ whole genome shotgun (WGS) entry which is preliminary data.</text>
</comment>
<proteinExistence type="predicted"/>
<name>A0A816SLA9_9BILA</name>
<evidence type="ECO:0000313" key="2">
    <source>
        <dbReference type="EMBL" id="CAF4640157.1"/>
    </source>
</evidence>
<dbReference type="Proteomes" id="UP000663824">
    <property type="component" value="Unassembled WGS sequence"/>
</dbReference>
<protein>
    <submittedName>
        <fullName evidence="1">Uncharacterized protein</fullName>
    </submittedName>
</protein>
<evidence type="ECO:0000313" key="1">
    <source>
        <dbReference type="EMBL" id="CAF2085071.1"/>
    </source>
</evidence>